<keyword evidence="1" id="KW-0560">Oxidoreductase</keyword>
<dbReference type="STRING" id="39692.BST38_19800"/>
<evidence type="ECO:0000256" key="1">
    <source>
        <dbReference type="ARBA" id="ARBA00023002"/>
    </source>
</evidence>
<reference evidence="3 4" key="1">
    <citation type="submission" date="2018-05" db="EMBL/GenBank/DDBJ databases">
        <authorList>
            <consortium name="IHU Genomes"/>
        </authorList>
    </citation>
    <scope>NUCLEOTIDE SEQUENCE [LARGE SCALE GENOMIC DNA]</scope>
    <source>
        <strain evidence="3 4">P7335</strain>
    </source>
</reference>
<sequence length="309" mass="31836">MDITLSFVPGRGAGFDSLLGDIATAAEAGFGRVWVPQLPPVAATDGWDVLTALAVAGTRTPGIELGSAVAVAYGQHPLVLARQALTAAAATGGRFILGLGVSHRFIVADTLGYSFDAPAAYLREYLQVLGPALAGRAVDHHGPRITAVGQLSFAGAAPRVVVAALGPRMLDVAGALADGTLTTWAGPKAVAEHIVPRIIRAAAHAGRPAPQVIVGLPVSITDDVEATRAQINTTFGIANQLPAYRAVMEREGVDSVAEVCLIGDEAEVVRGLRRFADVGATEFSAFPTGDDAARARTIEVLREVALATV</sequence>
<name>A0A375YPQ3_MYCPF</name>
<dbReference type="Gene3D" id="3.20.20.30">
    <property type="entry name" value="Luciferase-like domain"/>
    <property type="match status" value="1"/>
</dbReference>
<dbReference type="PANTHER" id="PTHR43244">
    <property type="match status" value="1"/>
</dbReference>
<dbReference type="NCBIfam" id="TIGR03564">
    <property type="entry name" value="F420_MSMEG_4879"/>
    <property type="match status" value="1"/>
</dbReference>
<keyword evidence="4" id="KW-1185">Reference proteome</keyword>
<dbReference type="InterPro" id="IPR019910">
    <property type="entry name" value="Lucif-like_OxRdtase_MSMEG_4879"/>
</dbReference>
<organism evidence="3 4">
    <name type="scientific">Mycolicibacterium parafortuitum</name>
    <name type="common">Mycobacterium parafortuitum</name>
    <dbReference type="NCBI Taxonomy" id="39692"/>
    <lineage>
        <taxon>Bacteria</taxon>
        <taxon>Bacillati</taxon>
        <taxon>Actinomycetota</taxon>
        <taxon>Actinomycetes</taxon>
        <taxon>Mycobacteriales</taxon>
        <taxon>Mycobacteriaceae</taxon>
        <taxon>Mycolicibacterium</taxon>
    </lineage>
</organism>
<dbReference type="InterPro" id="IPR011251">
    <property type="entry name" value="Luciferase-like_dom"/>
</dbReference>
<protein>
    <submittedName>
        <fullName evidence="3">Coenzyme F420-dependent N5 N10-methylene tetrahydromethanopterin reductase-like protein [Streptosporangium roseum DSM]</fullName>
    </submittedName>
</protein>
<gene>
    <name evidence="3" type="ORF">MPP7335_04733</name>
</gene>
<feature type="domain" description="Luciferase-like" evidence="2">
    <location>
        <begin position="19"/>
        <end position="281"/>
    </location>
</feature>
<dbReference type="Proteomes" id="UP000252008">
    <property type="component" value="Unassembled WGS sequence"/>
</dbReference>
<dbReference type="InterPro" id="IPR036661">
    <property type="entry name" value="Luciferase-like_sf"/>
</dbReference>
<dbReference type="InterPro" id="IPR050564">
    <property type="entry name" value="F420-G6PD/mer"/>
</dbReference>
<dbReference type="Pfam" id="PF00296">
    <property type="entry name" value="Bac_luciferase"/>
    <property type="match status" value="1"/>
</dbReference>
<dbReference type="CDD" id="cd01097">
    <property type="entry name" value="Tetrahydromethanopterin_reductase"/>
    <property type="match status" value="1"/>
</dbReference>
<dbReference type="SUPFAM" id="SSF51679">
    <property type="entry name" value="Bacterial luciferase-like"/>
    <property type="match status" value="1"/>
</dbReference>
<dbReference type="RefSeq" id="WP_083145174.1">
    <property type="nucleotide sequence ID" value="NZ_MVID01000020.1"/>
</dbReference>
<dbReference type="GO" id="GO:0016705">
    <property type="term" value="F:oxidoreductase activity, acting on paired donors, with incorporation or reduction of molecular oxygen"/>
    <property type="evidence" value="ECO:0007669"/>
    <property type="project" value="InterPro"/>
</dbReference>
<dbReference type="PANTHER" id="PTHR43244:SF1">
    <property type="entry name" value="5,10-METHYLENETETRAHYDROMETHANOPTERIN REDUCTASE"/>
    <property type="match status" value="1"/>
</dbReference>
<accession>A0A375YPQ3</accession>
<dbReference type="AlphaFoldDB" id="A0A375YPQ3"/>
<evidence type="ECO:0000313" key="3">
    <source>
        <dbReference type="EMBL" id="SRX82964.1"/>
    </source>
</evidence>
<evidence type="ECO:0000313" key="4">
    <source>
        <dbReference type="Proteomes" id="UP000252008"/>
    </source>
</evidence>
<dbReference type="EMBL" id="UEGS01000001">
    <property type="protein sequence ID" value="SRX82964.1"/>
    <property type="molecule type" value="Genomic_DNA"/>
</dbReference>
<proteinExistence type="predicted"/>
<evidence type="ECO:0000259" key="2">
    <source>
        <dbReference type="Pfam" id="PF00296"/>
    </source>
</evidence>